<gene>
    <name evidence="2" type="ORF">BU16DRAFT_34244</name>
</gene>
<dbReference type="PANTHER" id="PTHR36978">
    <property type="entry name" value="P-LOOP CONTAINING NUCLEOTIDE TRIPHOSPHATE HYDROLASE"/>
    <property type="match status" value="1"/>
</dbReference>
<dbReference type="InterPro" id="IPR040632">
    <property type="entry name" value="Sulfotransfer_4"/>
</dbReference>
<dbReference type="Pfam" id="PF17784">
    <property type="entry name" value="Sulfotransfer_4"/>
    <property type="match status" value="1"/>
</dbReference>
<keyword evidence="1" id="KW-0472">Membrane</keyword>
<reference evidence="2" key="1">
    <citation type="journal article" date="2020" name="Stud. Mycol.">
        <title>101 Dothideomycetes genomes: a test case for predicting lifestyles and emergence of pathogens.</title>
        <authorList>
            <person name="Haridas S."/>
            <person name="Albert R."/>
            <person name="Binder M."/>
            <person name="Bloem J."/>
            <person name="Labutti K."/>
            <person name="Salamov A."/>
            <person name="Andreopoulos B."/>
            <person name="Baker S."/>
            <person name="Barry K."/>
            <person name="Bills G."/>
            <person name="Bluhm B."/>
            <person name="Cannon C."/>
            <person name="Castanera R."/>
            <person name="Culley D."/>
            <person name="Daum C."/>
            <person name="Ezra D."/>
            <person name="Gonzalez J."/>
            <person name="Henrissat B."/>
            <person name="Kuo A."/>
            <person name="Liang C."/>
            <person name="Lipzen A."/>
            <person name="Lutzoni F."/>
            <person name="Magnuson J."/>
            <person name="Mondo S."/>
            <person name="Nolan M."/>
            <person name="Ohm R."/>
            <person name="Pangilinan J."/>
            <person name="Park H.-J."/>
            <person name="Ramirez L."/>
            <person name="Alfaro M."/>
            <person name="Sun H."/>
            <person name="Tritt A."/>
            <person name="Yoshinaga Y."/>
            <person name="Zwiers L.-H."/>
            <person name="Turgeon B."/>
            <person name="Goodwin S."/>
            <person name="Spatafora J."/>
            <person name="Crous P."/>
            <person name="Grigoriev I."/>
        </authorList>
    </citation>
    <scope>NUCLEOTIDE SEQUENCE</scope>
    <source>
        <strain evidence="2">CBS 269.34</strain>
    </source>
</reference>
<sequence length="265" mass="29165">MGQEASQPRPGTSLQVIGAGLSRTGTASLSQALEILLDAPVYHGGTQTCLGPPSHITSWIQILKHTPIRSLSDRAFVLRTLKSTLDGYAATTDTPGAQFVPELLELYPDAKVICTVRDPDEWAKSIGATSQQALQWYLRVVLLPLTTMRHFPAYLDALQAGRYGELYSRPGDANLYRRRVWDRHMEYLKKVVPEEKLVFFDVRDGWGPLCDALGVDVPETEFPNSNDGQAIEEFAKRQVLAGLVAWGWILGGIAAVAGVVSMMKK</sequence>
<evidence type="ECO:0000256" key="1">
    <source>
        <dbReference type="SAM" id="Phobius"/>
    </source>
</evidence>
<keyword evidence="3" id="KW-1185">Reference proteome</keyword>
<evidence type="ECO:0000313" key="3">
    <source>
        <dbReference type="Proteomes" id="UP000799750"/>
    </source>
</evidence>
<name>A0A6A6RFY2_9PEZI</name>
<dbReference type="OrthoDB" id="408152at2759"/>
<evidence type="ECO:0000313" key="2">
    <source>
        <dbReference type="EMBL" id="KAF2503252.1"/>
    </source>
</evidence>
<dbReference type="AlphaFoldDB" id="A0A6A6RFY2"/>
<organism evidence="2 3">
    <name type="scientific">Lophium mytilinum</name>
    <dbReference type="NCBI Taxonomy" id="390894"/>
    <lineage>
        <taxon>Eukaryota</taxon>
        <taxon>Fungi</taxon>
        <taxon>Dikarya</taxon>
        <taxon>Ascomycota</taxon>
        <taxon>Pezizomycotina</taxon>
        <taxon>Dothideomycetes</taxon>
        <taxon>Pleosporomycetidae</taxon>
        <taxon>Mytilinidiales</taxon>
        <taxon>Mytilinidiaceae</taxon>
        <taxon>Lophium</taxon>
    </lineage>
</organism>
<evidence type="ECO:0008006" key="4">
    <source>
        <dbReference type="Google" id="ProtNLM"/>
    </source>
</evidence>
<feature type="transmembrane region" description="Helical" evidence="1">
    <location>
        <begin position="239"/>
        <end position="260"/>
    </location>
</feature>
<proteinExistence type="predicted"/>
<dbReference type="InterPro" id="IPR027417">
    <property type="entry name" value="P-loop_NTPase"/>
</dbReference>
<dbReference type="SUPFAM" id="SSF52540">
    <property type="entry name" value="P-loop containing nucleoside triphosphate hydrolases"/>
    <property type="match status" value="1"/>
</dbReference>
<keyword evidence="1" id="KW-0812">Transmembrane</keyword>
<dbReference type="Proteomes" id="UP000799750">
    <property type="component" value="Unassembled WGS sequence"/>
</dbReference>
<dbReference type="EMBL" id="MU004181">
    <property type="protein sequence ID" value="KAF2503252.1"/>
    <property type="molecule type" value="Genomic_DNA"/>
</dbReference>
<dbReference type="Gene3D" id="3.40.50.300">
    <property type="entry name" value="P-loop containing nucleotide triphosphate hydrolases"/>
    <property type="match status" value="1"/>
</dbReference>
<accession>A0A6A6RFY2</accession>
<keyword evidence="1" id="KW-1133">Transmembrane helix</keyword>
<protein>
    <recommendedName>
        <fullName evidence="4">NAD dependent epimerase/dehydratase</fullName>
    </recommendedName>
</protein>
<dbReference type="PANTHER" id="PTHR36978:SF3">
    <property type="entry name" value="P-LOOP CONTAINING NUCLEOSIDE TRIPHOSPHATE HYDROLASE PROTEIN"/>
    <property type="match status" value="1"/>
</dbReference>